<evidence type="ECO:0000256" key="2">
    <source>
        <dbReference type="SAM" id="SignalP"/>
    </source>
</evidence>
<dbReference type="EMBL" id="HBHQ01003720">
    <property type="protein sequence ID" value="CAD9810649.1"/>
    <property type="molecule type" value="Transcribed_RNA"/>
</dbReference>
<dbReference type="PROSITE" id="PS51257">
    <property type="entry name" value="PROKAR_LIPOPROTEIN"/>
    <property type="match status" value="1"/>
</dbReference>
<accession>A0A7S2U9H5</accession>
<gene>
    <name evidence="3" type="ORF">ASEP1449_LOCUS2472</name>
</gene>
<reference evidence="3" key="1">
    <citation type="submission" date="2021-01" db="EMBL/GenBank/DDBJ databases">
        <authorList>
            <person name="Corre E."/>
            <person name="Pelletier E."/>
            <person name="Niang G."/>
            <person name="Scheremetjew M."/>
            <person name="Finn R."/>
            <person name="Kale V."/>
            <person name="Holt S."/>
            <person name="Cochrane G."/>
            <person name="Meng A."/>
            <person name="Brown T."/>
            <person name="Cohen L."/>
        </authorList>
    </citation>
    <scope>NUCLEOTIDE SEQUENCE</scope>
    <source>
        <strain evidence="3">CCMP2084</strain>
    </source>
</reference>
<name>A0A7S2U9H5_9STRA</name>
<evidence type="ECO:0000256" key="1">
    <source>
        <dbReference type="SAM" id="MobiDB-lite"/>
    </source>
</evidence>
<evidence type="ECO:0008006" key="4">
    <source>
        <dbReference type="Google" id="ProtNLM"/>
    </source>
</evidence>
<feature type="chain" id="PRO_5030793580" description="Lipoprotein" evidence="2">
    <location>
        <begin position="29"/>
        <end position="338"/>
    </location>
</feature>
<proteinExistence type="predicted"/>
<keyword evidence="2" id="KW-0732">Signal</keyword>
<feature type="region of interest" description="Disordered" evidence="1">
    <location>
        <begin position="54"/>
        <end position="111"/>
    </location>
</feature>
<dbReference type="AlphaFoldDB" id="A0A7S2U9H5"/>
<protein>
    <recommendedName>
        <fullName evidence="4">Lipoprotein</fullName>
    </recommendedName>
</protein>
<evidence type="ECO:0000313" key="3">
    <source>
        <dbReference type="EMBL" id="CAD9810649.1"/>
    </source>
</evidence>
<organism evidence="3">
    <name type="scientific">Attheya septentrionalis</name>
    <dbReference type="NCBI Taxonomy" id="420275"/>
    <lineage>
        <taxon>Eukaryota</taxon>
        <taxon>Sar</taxon>
        <taxon>Stramenopiles</taxon>
        <taxon>Ochrophyta</taxon>
        <taxon>Bacillariophyta</taxon>
        <taxon>Coscinodiscophyceae</taxon>
        <taxon>Chaetocerotophycidae</taxon>
        <taxon>Chaetocerotales</taxon>
        <taxon>Attheyaceae</taxon>
        <taxon>Attheya</taxon>
    </lineage>
</organism>
<feature type="signal peptide" evidence="2">
    <location>
        <begin position="1"/>
        <end position="28"/>
    </location>
</feature>
<feature type="compositionally biased region" description="Low complexity" evidence="1">
    <location>
        <begin position="69"/>
        <end position="96"/>
    </location>
</feature>
<sequence>MRMFQQQASWKTVPVIGLLLSSVGCASSFAPVAFSPQFRPALTDGSRHAFILSGRQRPASREERPLPLPSGALSSSPDDQNSASSSLLSDGASAISTRRGESMPDHDDDLEDMPWSQFQDWALRDNLPRYVVTIPMDGQKRLYALWRTMTREVLEIGGYNLDFLQKMHARQIAKGASDGDDKHAMHDTPGILPLLDDFEFESQGGIAGRVYGLPGIVDGTKIQTSALRNVETTVIMGYVLTDDGKVAYELGIPVGQSYSLDGVSDASMKARRAMLEAMGRTASMITQGSAPQISAITSSVNDPNGMLLQLGSLTAITVAGAAAVSMLSHHLTLNVFWV</sequence>